<dbReference type="AlphaFoldDB" id="A0A814SU68"/>
<gene>
    <name evidence="3" type="ORF">FNK824_LOCUS10741</name>
    <name evidence="4" type="ORF">JBS370_LOCUS24183</name>
    <name evidence="2" type="ORF">ZHD862_LOCUS20138</name>
</gene>
<reference evidence="2" key="1">
    <citation type="submission" date="2021-02" db="EMBL/GenBank/DDBJ databases">
        <authorList>
            <person name="Nowell W R."/>
        </authorList>
    </citation>
    <scope>NUCLEOTIDE SEQUENCE</scope>
</reference>
<dbReference type="EMBL" id="CAJOBE010001224">
    <property type="protein sequence ID" value="CAF3725362.1"/>
    <property type="molecule type" value="Genomic_DNA"/>
</dbReference>
<evidence type="ECO:0000313" key="2">
    <source>
        <dbReference type="EMBL" id="CAF1150475.1"/>
    </source>
</evidence>
<organism evidence="2 5">
    <name type="scientific">Rotaria sordida</name>
    <dbReference type="NCBI Taxonomy" id="392033"/>
    <lineage>
        <taxon>Eukaryota</taxon>
        <taxon>Metazoa</taxon>
        <taxon>Spiralia</taxon>
        <taxon>Gnathifera</taxon>
        <taxon>Rotifera</taxon>
        <taxon>Eurotatoria</taxon>
        <taxon>Bdelloidea</taxon>
        <taxon>Philodinida</taxon>
        <taxon>Philodinidae</taxon>
        <taxon>Rotaria</taxon>
    </lineage>
</organism>
<evidence type="ECO:0000256" key="1">
    <source>
        <dbReference type="SAM" id="MobiDB-lite"/>
    </source>
</evidence>
<proteinExistence type="predicted"/>
<dbReference type="EMBL" id="CAJNOT010001130">
    <property type="protein sequence ID" value="CAF1150475.1"/>
    <property type="molecule type" value="Genomic_DNA"/>
</dbReference>
<protein>
    <submittedName>
        <fullName evidence="2">Uncharacterized protein</fullName>
    </submittedName>
</protein>
<dbReference type="Proteomes" id="UP000663874">
    <property type="component" value="Unassembled WGS sequence"/>
</dbReference>
<comment type="caution">
    <text evidence="2">The sequence shown here is derived from an EMBL/GenBank/DDBJ whole genome shotgun (WGS) entry which is preliminary data.</text>
</comment>
<evidence type="ECO:0000313" key="3">
    <source>
        <dbReference type="EMBL" id="CAF3725362.1"/>
    </source>
</evidence>
<feature type="region of interest" description="Disordered" evidence="1">
    <location>
        <begin position="1"/>
        <end position="23"/>
    </location>
</feature>
<dbReference type="EMBL" id="CAJOBD010003714">
    <property type="protein sequence ID" value="CAF3962759.1"/>
    <property type="molecule type" value="Genomic_DNA"/>
</dbReference>
<name>A0A814SU68_9BILA</name>
<feature type="compositionally biased region" description="Basic residues" evidence="1">
    <location>
        <begin position="7"/>
        <end position="19"/>
    </location>
</feature>
<evidence type="ECO:0000313" key="4">
    <source>
        <dbReference type="EMBL" id="CAF3962759.1"/>
    </source>
</evidence>
<evidence type="ECO:0000313" key="5">
    <source>
        <dbReference type="Proteomes" id="UP000663864"/>
    </source>
</evidence>
<dbReference type="Proteomes" id="UP000663836">
    <property type="component" value="Unassembled WGS sequence"/>
</dbReference>
<sequence>MRIVTPTRRRRTRSVRRVRTSGGSCNVPQDIQNGHVSLANIATAFLSERKSSARRQNSVRRKTRLTIKGQHPSNAKRQSSYTTTTDEILDQRLSAENMDAGITTLFVPTNAVTNGDNKRPSKMILDVHFY</sequence>
<dbReference type="Proteomes" id="UP000663864">
    <property type="component" value="Unassembled WGS sequence"/>
</dbReference>
<accession>A0A814SU68</accession>